<comment type="caution">
    <text evidence="2">The sequence shown here is derived from an EMBL/GenBank/DDBJ whole genome shotgun (WGS) entry which is preliminary data.</text>
</comment>
<evidence type="ECO:0000313" key="2">
    <source>
        <dbReference type="EMBL" id="KAK4088834.1"/>
    </source>
</evidence>
<organism evidence="2 3">
    <name type="scientific">Purpureocillium lilacinum</name>
    <name type="common">Paecilomyces lilacinus</name>
    <dbReference type="NCBI Taxonomy" id="33203"/>
    <lineage>
        <taxon>Eukaryota</taxon>
        <taxon>Fungi</taxon>
        <taxon>Dikarya</taxon>
        <taxon>Ascomycota</taxon>
        <taxon>Pezizomycotina</taxon>
        <taxon>Sordariomycetes</taxon>
        <taxon>Hypocreomycetidae</taxon>
        <taxon>Hypocreales</taxon>
        <taxon>Ophiocordycipitaceae</taxon>
        <taxon>Purpureocillium</taxon>
    </lineage>
</organism>
<dbReference type="Proteomes" id="UP001287286">
    <property type="component" value="Unassembled WGS sequence"/>
</dbReference>
<reference evidence="2 3" key="1">
    <citation type="journal article" date="2024" name="Microbiol. Resour. Announc.">
        <title>Genome annotations for the ascomycete fungi Trichoderma harzianum, Trichoderma aggressivum, and Purpureocillium lilacinum.</title>
        <authorList>
            <person name="Beijen E.P.W."/>
            <person name="Ohm R.A."/>
        </authorList>
    </citation>
    <scope>NUCLEOTIDE SEQUENCE [LARGE SCALE GENOMIC DNA]</scope>
    <source>
        <strain evidence="2 3">CBS 150709</strain>
    </source>
</reference>
<proteinExistence type="predicted"/>
<dbReference type="EMBL" id="JAWRVI010000022">
    <property type="protein sequence ID" value="KAK4088834.1"/>
    <property type="molecule type" value="Genomic_DNA"/>
</dbReference>
<feature type="region of interest" description="Disordered" evidence="1">
    <location>
        <begin position="1"/>
        <end position="38"/>
    </location>
</feature>
<accession>A0ABR0BXS3</accession>
<feature type="region of interest" description="Disordered" evidence="1">
    <location>
        <begin position="70"/>
        <end position="93"/>
    </location>
</feature>
<name>A0ABR0BXS3_PURLI</name>
<keyword evidence="3" id="KW-1185">Reference proteome</keyword>
<evidence type="ECO:0000256" key="1">
    <source>
        <dbReference type="SAM" id="MobiDB-lite"/>
    </source>
</evidence>
<sequence>MTARTFRANLRRAAPERKNKGQGKGEEEWGGRPWPRPTSSPVTVFGVLATRRAEELSLIMAPATGLATAQAAGVTRTPSPGAGRPQGRSPGRDCTYHLPLATALAQFYTCMSYLPARRQRPRLGTLRRLQCARSCDSPKGHTRICPGTTICGKRDPADHVHAGRVEPGQAHGEGGGLICLAMRRDAACPWRSPNAGTLRAWANTLALASAQLLE</sequence>
<evidence type="ECO:0000313" key="3">
    <source>
        <dbReference type="Proteomes" id="UP001287286"/>
    </source>
</evidence>
<gene>
    <name evidence="2" type="ORF">Purlil1_6687</name>
</gene>
<protein>
    <submittedName>
        <fullName evidence="2">Uncharacterized protein</fullName>
    </submittedName>
</protein>
<feature type="compositionally biased region" description="Basic and acidic residues" evidence="1">
    <location>
        <begin position="13"/>
        <end position="30"/>
    </location>
</feature>